<evidence type="ECO:0000256" key="2">
    <source>
        <dbReference type="ARBA" id="ARBA00022448"/>
    </source>
</evidence>
<evidence type="ECO:0000313" key="8">
    <source>
        <dbReference type="Proteomes" id="UP000001971"/>
    </source>
</evidence>
<feature type="coiled-coil region" evidence="6">
    <location>
        <begin position="36"/>
        <end position="82"/>
    </location>
</feature>
<keyword evidence="6" id="KW-0175">Coiled coil</keyword>
<evidence type="ECO:0000256" key="3">
    <source>
        <dbReference type="ARBA" id="ARBA00022490"/>
    </source>
</evidence>
<dbReference type="GO" id="GO:0030254">
    <property type="term" value="P:protein secretion by the type III secretion system"/>
    <property type="evidence" value="ECO:0007669"/>
    <property type="project" value="InterPro"/>
</dbReference>
<dbReference type="InterPro" id="IPR012842">
    <property type="entry name" value="T3SS_SctL/SctL2"/>
</dbReference>
<gene>
    <name evidence="7" type="ordered locus">YPA_4018</name>
</gene>
<keyword evidence="4" id="KW-0653">Protein transport</keyword>
<proteinExistence type="inferred from homology"/>
<dbReference type="Proteomes" id="UP000001971">
    <property type="component" value="Chromosome"/>
</dbReference>
<comment type="similarity">
    <text evidence="5">Belongs to the SctL stator family.</text>
</comment>
<evidence type="ECO:0000256" key="1">
    <source>
        <dbReference type="ARBA" id="ARBA00004496"/>
    </source>
</evidence>
<dbReference type="EMBL" id="CP000308">
    <property type="protein sequence ID" value="ABG15979.1"/>
    <property type="molecule type" value="Genomic_DNA"/>
</dbReference>
<dbReference type="GO" id="GO:0005737">
    <property type="term" value="C:cytoplasm"/>
    <property type="evidence" value="ECO:0007669"/>
    <property type="project" value="UniProtKB-SubCell"/>
</dbReference>
<evidence type="ECO:0000256" key="6">
    <source>
        <dbReference type="SAM" id="Coils"/>
    </source>
</evidence>
<keyword evidence="2" id="KW-0813">Transport</keyword>
<evidence type="ECO:0000313" key="7">
    <source>
        <dbReference type="EMBL" id="ABG15979.1"/>
    </source>
</evidence>
<keyword evidence="3" id="KW-0963">Cytoplasm</keyword>
<dbReference type="KEGG" id="ypa:YPA_4018"/>
<dbReference type="HOGENOM" id="CLU_1325952_0_0_6"/>
<dbReference type="GeneID" id="57974337"/>
<sequence>MNPFHLEIEKYGYPLPPGVVIPAAYLAEAMHSQDLLAQANAQAAEILQAAEQARVLLLDQAAEQADALISQAREQMETALLAQHVRWLVGAEQLESLLITQVRHRILAAITTVVTTWSGEQPMSQILIQRLGDQAEKMAQQGELTLRVHPQHLPAVTTALGERLRCVGDTEMAADQAQLSSPMLQLTLSLHHHLSQLVLWLQQSPDLFDEENVYE</sequence>
<evidence type="ECO:0000256" key="5">
    <source>
        <dbReference type="ARBA" id="ARBA00024335"/>
    </source>
</evidence>
<protein>
    <submittedName>
        <fullName evidence="7">Putative type III secretion system apparatus protein</fullName>
    </submittedName>
</protein>
<dbReference type="NCBIfam" id="TIGR02499">
    <property type="entry name" value="HrpE_YscL_not"/>
    <property type="match status" value="1"/>
</dbReference>
<accession>A0A0E1NY43</accession>
<name>A0A0E1NY43_YERPA</name>
<dbReference type="RefSeq" id="WP_002216333.1">
    <property type="nucleotide sequence ID" value="NC_008150.1"/>
</dbReference>
<comment type="subcellular location">
    <subcellularLocation>
        <location evidence="1">Cytoplasm</location>
    </subcellularLocation>
</comment>
<dbReference type="AlphaFoldDB" id="A0A0E1NY43"/>
<dbReference type="PATRIC" id="fig|360102.15.peg.2469"/>
<evidence type="ECO:0000256" key="4">
    <source>
        <dbReference type="ARBA" id="ARBA00022927"/>
    </source>
</evidence>
<reference evidence="7 8" key="1">
    <citation type="journal article" date="2006" name="J. Bacteriol.">
        <title>Complete genome sequence of Yersinia pestis strains Antiqua and Nepal516: evidence of gene reduction in an emerging pathogen.</title>
        <authorList>
            <person name="Chain P.S."/>
            <person name="Hu P."/>
            <person name="Malfatti S.A."/>
            <person name="Radnedge L."/>
            <person name="Larimer F."/>
            <person name="Vergez L.M."/>
            <person name="Worsham P."/>
            <person name="Chu M.C."/>
            <person name="Andersen G.L."/>
        </authorList>
    </citation>
    <scope>NUCLEOTIDE SEQUENCE [LARGE SCALE GENOMIC DNA]</scope>
    <source>
        <strain evidence="7 8">Antiqua</strain>
    </source>
</reference>
<organism evidence="7 8">
    <name type="scientific">Yersinia pestis bv. Antiqua (strain Antiqua)</name>
    <dbReference type="NCBI Taxonomy" id="360102"/>
    <lineage>
        <taxon>Bacteria</taxon>
        <taxon>Pseudomonadati</taxon>
        <taxon>Pseudomonadota</taxon>
        <taxon>Gammaproteobacteria</taxon>
        <taxon>Enterobacterales</taxon>
        <taxon>Yersiniaceae</taxon>
        <taxon>Yersinia</taxon>
    </lineage>
</organism>